<comment type="caution">
    <text evidence="3">The sequence shown here is derived from an EMBL/GenBank/DDBJ whole genome shotgun (WGS) entry which is preliminary data.</text>
</comment>
<evidence type="ECO:0000313" key="3">
    <source>
        <dbReference type="EMBL" id="MDO7907218.1"/>
    </source>
</evidence>
<dbReference type="Proteomes" id="UP001240171">
    <property type="component" value="Unassembled WGS sequence"/>
</dbReference>
<dbReference type="Gene3D" id="3.40.50.300">
    <property type="entry name" value="P-loop containing nucleotide triphosphate hydrolases"/>
    <property type="match status" value="1"/>
</dbReference>
<dbReference type="RefSeq" id="WP_305024424.1">
    <property type="nucleotide sequence ID" value="NZ_JAUQTB010000006.1"/>
</dbReference>
<sequence>MIDAQGNQLVFLLCVPRSGSSLVTTILQNHRQVFATQEMWYLMSLYDLPAEQRRPYGGGEIIHQFYNAVLPETVFEQASRSFAREVYNGLMRTSGATHVVDKSPRYYYLLEFLDRLFPQSRRVWLIRNPLAILASYKNVNARSGSFNLKQDLESADFNMKMTDLTAGLFRYYHYFSTDSPYIYRCKYETLVAEPEEETRRLCRFIGVPYEEGIERYGDYMDGAKAEMYYSMGVGDPYLSKHREPHQDSVNSWKDRLEPEEIDAYCRILGADIFHELGYSEELAEAERITGRHYQAQPDWAVITRRAEQLQAKSGCQWKPRYQITTEEVDHWLTDSIVSAEASRPEVSGMQDEVSQLRITLRALEKRLEKSHSEQDRLRRQLHRVQTKIDRVKSLVPFGSRITGWVSQIVQHREGKV</sequence>
<evidence type="ECO:0000256" key="1">
    <source>
        <dbReference type="ARBA" id="ARBA00022679"/>
    </source>
</evidence>
<dbReference type="SUPFAM" id="SSF52540">
    <property type="entry name" value="P-loop containing nucleoside triphosphate hydrolases"/>
    <property type="match status" value="1"/>
</dbReference>
<accession>A0ABT9CD70</accession>
<evidence type="ECO:0000256" key="2">
    <source>
        <dbReference type="SAM" id="Coils"/>
    </source>
</evidence>
<keyword evidence="2" id="KW-0175">Coiled coil</keyword>
<dbReference type="PANTHER" id="PTHR12788:SF10">
    <property type="entry name" value="PROTEIN-TYROSINE SULFOTRANSFERASE"/>
    <property type="match status" value="1"/>
</dbReference>
<gene>
    <name evidence="3" type="ORF">Q5741_12435</name>
</gene>
<dbReference type="InterPro" id="IPR026634">
    <property type="entry name" value="TPST-like"/>
</dbReference>
<evidence type="ECO:0000313" key="4">
    <source>
        <dbReference type="Proteomes" id="UP001240171"/>
    </source>
</evidence>
<keyword evidence="4" id="KW-1185">Reference proteome</keyword>
<name>A0ABT9CD70_9BACL</name>
<proteinExistence type="predicted"/>
<protein>
    <submittedName>
        <fullName evidence="3">Sulfotransferase</fullName>
    </submittedName>
</protein>
<feature type="coiled-coil region" evidence="2">
    <location>
        <begin position="346"/>
        <end position="394"/>
    </location>
</feature>
<dbReference type="InterPro" id="IPR027417">
    <property type="entry name" value="P-loop_NTPase"/>
</dbReference>
<organism evidence="3 4">
    <name type="scientific">Paenibacillus lacisoli</name>
    <dbReference type="NCBI Taxonomy" id="3064525"/>
    <lineage>
        <taxon>Bacteria</taxon>
        <taxon>Bacillati</taxon>
        <taxon>Bacillota</taxon>
        <taxon>Bacilli</taxon>
        <taxon>Bacillales</taxon>
        <taxon>Paenibacillaceae</taxon>
        <taxon>Paenibacillus</taxon>
    </lineage>
</organism>
<keyword evidence="1" id="KW-0808">Transferase</keyword>
<dbReference type="Pfam" id="PF13469">
    <property type="entry name" value="Sulfotransfer_3"/>
    <property type="match status" value="1"/>
</dbReference>
<dbReference type="PANTHER" id="PTHR12788">
    <property type="entry name" value="PROTEIN-TYROSINE SULFOTRANSFERASE 2"/>
    <property type="match status" value="1"/>
</dbReference>
<dbReference type="EMBL" id="JAUQTB010000006">
    <property type="protein sequence ID" value="MDO7907218.1"/>
    <property type="molecule type" value="Genomic_DNA"/>
</dbReference>
<reference evidence="3 4" key="1">
    <citation type="submission" date="2023-07" db="EMBL/GenBank/DDBJ databases">
        <title>Paenibacillus sp. JX-17 nov. isolated from soil.</title>
        <authorList>
            <person name="Wan Y."/>
            <person name="Liu B."/>
        </authorList>
    </citation>
    <scope>NUCLEOTIDE SEQUENCE [LARGE SCALE GENOMIC DNA]</scope>
    <source>
        <strain evidence="3 4">JX-17</strain>
    </source>
</reference>